<dbReference type="InterPro" id="IPR052384">
    <property type="entry name" value="TMTC_O-mannosyltransferase"/>
</dbReference>
<reference evidence="4 5" key="1">
    <citation type="journal article" date="2013" name="PLoS ONE">
        <title>Cultivation and Complete Genome Sequencing of Gloeobacter kilaueensis sp. nov., from a Lava Cave in Kilauea Caldera, Hawai'i.</title>
        <authorList>
            <person name="Saw J.H."/>
            <person name="Schatz M."/>
            <person name="Brown M.V."/>
            <person name="Kunkel D.D."/>
            <person name="Foster J.S."/>
            <person name="Shick H."/>
            <person name="Christensen S."/>
            <person name="Hou S."/>
            <person name="Wan X."/>
            <person name="Donachie S.P."/>
        </authorList>
    </citation>
    <scope>NUCLEOTIDE SEQUENCE [LARGE SCALE GENOMIC DNA]</scope>
    <source>
        <strain evidence="5">JS</strain>
    </source>
</reference>
<dbReference type="EMBL" id="CP003587">
    <property type="protein sequence ID" value="AGY59111.1"/>
    <property type="molecule type" value="Genomic_DNA"/>
</dbReference>
<dbReference type="GO" id="GO:0000030">
    <property type="term" value="F:mannosyltransferase activity"/>
    <property type="evidence" value="ECO:0007669"/>
    <property type="project" value="TreeGrafter"/>
</dbReference>
<name>U5QJK8_GLOK1</name>
<dbReference type="Gene3D" id="1.25.40.10">
    <property type="entry name" value="Tetratricopeptide repeat domain"/>
    <property type="match status" value="1"/>
</dbReference>
<protein>
    <submittedName>
        <fullName evidence="4">Tetratricopeptide repeat protein</fullName>
    </submittedName>
</protein>
<organism evidence="4 5">
    <name type="scientific">Gloeobacter kilaueensis (strain ATCC BAA-2537 / CCAP 1431/1 / ULC 316 / JS1)</name>
    <dbReference type="NCBI Taxonomy" id="1183438"/>
    <lineage>
        <taxon>Bacteria</taxon>
        <taxon>Bacillati</taxon>
        <taxon>Cyanobacteriota</taxon>
        <taxon>Cyanophyceae</taxon>
        <taxon>Gloeobacterales</taxon>
        <taxon>Gloeobacteraceae</taxon>
        <taxon>Gloeobacter</taxon>
    </lineage>
</organism>
<dbReference type="InterPro" id="IPR013105">
    <property type="entry name" value="TPR_2"/>
</dbReference>
<evidence type="ECO:0000256" key="2">
    <source>
        <dbReference type="ARBA" id="ARBA00022803"/>
    </source>
</evidence>
<dbReference type="RefSeq" id="WP_023174334.1">
    <property type="nucleotide sequence ID" value="NC_022600.1"/>
</dbReference>
<dbReference type="PANTHER" id="PTHR44216">
    <property type="entry name" value="PROTEIN O-MANNOSYL-TRANSFERASE TMTC2"/>
    <property type="match status" value="1"/>
</dbReference>
<sequence>MGLILQQSGHPDGALQCLTRATTLRPNWTEAHYNLGMLLQALGRLEEAARCYRRVLSLEPGQIGALNNLGNILFATGQTSAAIRQFRQVLRRQPNLAAVHYGILRVLGIEALVAADEAEYVALAVKLGWIKIGGLTCGRPSSSAWIDSSTTASA</sequence>
<dbReference type="PANTHER" id="PTHR44216:SF3">
    <property type="entry name" value="PROTEIN O-MANNOSYL-TRANSFERASE TMTC2"/>
    <property type="match status" value="1"/>
</dbReference>
<keyword evidence="2 3" id="KW-0802">TPR repeat</keyword>
<dbReference type="Proteomes" id="UP000017396">
    <property type="component" value="Chromosome"/>
</dbReference>
<dbReference type="PROSITE" id="PS50293">
    <property type="entry name" value="TPR_REGION"/>
    <property type="match status" value="1"/>
</dbReference>
<dbReference type="AlphaFoldDB" id="U5QJK8"/>
<dbReference type="PROSITE" id="PS50005">
    <property type="entry name" value="TPR"/>
    <property type="match status" value="2"/>
</dbReference>
<dbReference type="KEGG" id="glj:GKIL_2865"/>
<dbReference type="STRING" id="1183438.GKIL_2865"/>
<dbReference type="HOGENOM" id="CLU_1701754_0_0_3"/>
<keyword evidence="1" id="KW-0677">Repeat</keyword>
<dbReference type="InterPro" id="IPR019734">
    <property type="entry name" value="TPR_rpt"/>
</dbReference>
<keyword evidence="5" id="KW-1185">Reference proteome</keyword>
<dbReference type="Pfam" id="PF07719">
    <property type="entry name" value="TPR_2"/>
    <property type="match status" value="1"/>
</dbReference>
<dbReference type="Pfam" id="PF00515">
    <property type="entry name" value="TPR_1"/>
    <property type="match status" value="1"/>
</dbReference>
<feature type="repeat" description="TPR" evidence="3">
    <location>
        <begin position="29"/>
        <end position="62"/>
    </location>
</feature>
<dbReference type="OrthoDB" id="9815923at2"/>
<dbReference type="SUPFAM" id="SSF48452">
    <property type="entry name" value="TPR-like"/>
    <property type="match status" value="1"/>
</dbReference>
<gene>
    <name evidence="4" type="ORF">GKIL_2865</name>
</gene>
<evidence type="ECO:0000256" key="3">
    <source>
        <dbReference type="PROSITE-ProRule" id="PRU00339"/>
    </source>
</evidence>
<evidence type="ECO:0000313" key="5">
    <source>
        <dbReference type="Proteomes" id="UP000017396"/>
    </source>
</evidence>
<dbReference type="SMART" id="SM00028">
    <property type="entry name" value="TPR"/>
    <property type="match status" value="3"/>
</dbReference>
<accession>U5QJK8</accession>
<evidence type="ECO:0000313" key="4">
    <source>
        <dbReference type="EMBL" id="AGY59111.1"/>
    </source>
</evidence>
<dbReference type="eggNOG" id="COG0457">
    <property type="taxonomic scope" value="Bacteria"/>
</dbReference>
<evidence type="ECO:0000256" key="1">
    <source>
        <dbReference type="ARBA" id="ARBA00022737"/>
    </source>
</evidence>
<dbReference type="GO" id="GO:0035269">
    <property type="term" value="P:protein O-linked glycosylation via mannose"/>
    <property type="evidence" value="ECO:0007669"/>
    <property type="project" value="TreeGrafter"/>
</dbReference>
<proteinExistence type="predicted"/>
<feature type="repeat" description="TPR" evidence="3">
    <location>
        <begin position="63"/>
        <end position="96"/>
    </location>
</feature>
<dbReference type="InterPro" id="IPR011990">
    <property type="entry name" value="TPR-like_helical_dom_sf"/>
</dbReference>